<organism evidence="1 2">
    <name type="scientific">Hypoxylon rubiginosum</name>
    <dbReference type="NCBI Taxonomy" id="110542"/>
    <lineage>
        <taxon>Eukaryota</taxon>
        <taxon>Fungi</taxon>
        <taxon>Dikarya</taxon>
        <taxon>Ascomycota</taxon>
        <taxon>Pezizomycotina</taxon>
        <taxon>Sordariomycetes</taxon>
        <taxon>Xylariomycetidae</taxon>
        <taxon>Xylariales</taxon>
        <taxon>Hypoxylaceae</taxon>
        <taxon>Hypoxylon</taxon>
    </lineage>
</organism>
<gene>
    <name evidence="1" type="ORF">F4820DRAFT_391759</name>
</gene>
<protein>
    <submittedName>
        <fullName evidence="1">MFS multidrug transporter</fullName>
    </submittedName>
</protein>
<proteinExistence type="predicted"/>
<evidence type="ECO:0000313" key="2">
    <source>
        <dbReference type="Proteomes" id="UP001497700"/>
    </source>
</evidence>
<dbReference type="Proteomes" id="UP001497700">
    <property type="component" value="Unassembled WGS sequence"/>
</dbReference>
<reference evidence="1 2" key="1">
    <citation type="journal article" date="2022" name="New Phytol.">
        <title>Ecological generalism drives hyperdiversity of secondary metabolite gene clusters in xylarialean endophytes.</title>
        <authorList>
            <person name="Franco M.E.E."/>
            <person name="Wisecaver J.H."/>
            <person name="Arnold A.E."/>
            <person name="Ju Y.M."/>
            <person name="Slot J.C."/>
            <person name="Ahrendt S."/>
            <person name="Moore L.P."/>
            <person name="Eastman K.E."/>
            <person name="Scott K."/>
            <person name="Konkel Z."/>
            <person name="Mondo S.J."/>
            <person name="Kuo A."/>
            <person name="Hayes R.D."/>
            <person name="Haridas S."/>
            <person name="Andreopoulos B."/>
            <person name="Riley R."/>
            <person name="LaButti K."/>
            <person name="Pangilinan J."/>
            <person name="Lipzen A."/>
            <person name="Amirebrahimi M."/>
            <person name="Yan J."/>
            <person name="Adam C."/>
            <person name="Keymanesh K."/>
            <person name="Ng V."/>
            <person name="Louie K."/>
            <person name="Northen T."/>
            <person name="Drula E."/>
            <person name="Henrissat B."/>
            <person name="Hsieh H.M."/>
            <person name="Youens-Clark K."/>
            <person name="Lutzoni F."/>
            <person name="Miadlikowska J."/>
            <person name="Eastwood D.C."/>
            <person name="Hamelin R.C."/>
            <person name="Grigoriev I.V."/>
            <person name="U'Ren J.M."/>
        </authorList>
    </citation>
    <scope>NUCLEOTIDE SEQUENCE [LARGE SCALE GENOMIC DNA]</scope>
    <source>
        <strain evidence="1 2">CBS 119005</strain>
    </source>
</reference>
<dbReference type="EMBL" id="MU393514">
    <property type="protein sequence ID" value="KAI4862977.1"/>
    <property type="molecule type" value="Genomic_DNA"/>
</dbReference>
<keyword evidence="2" id="KW-1185">Reference proteome</keyword>
<comment type="caution">
    <text evidence="1">The sequence shown here is derived from an EMBL/GenBank/DDBJ whole genome shotgun (WGS) entry which is preliminary data.</text>
</comment>
<evidence type="ECO:0000313" key="1">
    <source>
        <dbReference type="EMBL" id="KAI4862977.1"/>
    </source>
</evidence>
<name>A0ACB9YUU3_9PEZI</name>
<sequence>MDIKRDMLYQMNMNAERIDHLVPTRICWQPLHRQARSILSTLRVQAITRAQESRPQDRAINHHSCTTASTLKSTMSVEDIEYIPPAKLPESTDGEEGQKTSDQVDKVGWDGPDDPENPMNWPTWLKMVNVGLISCLTFLTPLASSMFAPGVPQVMKEFGSNDDLLADFVVSVYVLGFALGPMFLAPMSELFGRLWIYHATNVGFIVFSVLCAESSSVGMLTACRFFQGVFGAAPITNGGGTIADLIAQEKRGAALGIFALAPVLGPVIGPVAGGFLVAAMGWRWVFWVLAMVGGALALLCLAFLRETYAAVILERKAARLRKQTNDSGLRSQMDRNLSVKQLFLRAIVRPSRILVFSPIVSALSLYMGVVYGYQYLLFSTFTKAFQTQYGFSTSIVGLTFLGLGVGNLVGLAVISSLLDKLLKDRSKVTEANPDGERKPEYRLIPLEWSSLSLPIGLFLYGWTMQYQVHWIVPLIGSAIYGFGQLAVFLCIMSYLIDAFGMYAASALAANTVVRSIFGAVLPLAGARMYSVLGYGWGNSLLGFIALALVPIPFLLNRYGETLRKRFDASRI</sequence>
<accession>A0ACB9YUU3</accession>